<dbReference type="Pfam" id="PF00989">
    <property type="entry name" value="PAS"/>
    <property type="match status" value="1"/>
</dbReference>
<dbReference type="NCBIfam" id="TIGR00254">
    <property type="entry name" value="GGDEF"/>
    <property type="match status" value="1"/>
</dbReference>
<dbReference type="InterPro" id="IPR029787">
    <property type="entry name" value="Nucleotide_cyclase"/>
</dbReference>
<dbReference type="CDD" id="cd01949">
    <property type="entry name" value="GGDEF"/>
    <property type="match status" value="1"/>
</dbReference>
<dbReference type="InterPro" id="IPR003607">
    <property type="entry name" value="HD/PDEase_dom"/>
</dbReference>
<dbReference type="GO" id="GO:0043709">
    <property type="term" value="P:cell adhesion involved in single-species biofilm formation"/>
    <property type="evidence" value="ECO:0007669"/>
    <property type="project" value="TreeGrafter"/>
</dbReference>
<protein>
    <recommendedName>
        <fullName evidence="1">diguanylate cyclase</fullName>
        <ecNumber evidence="1">2.7.7.65</ecNumber>
    </recommendedName>
</protein>
<dbReference type="Gene3D" id="3.30.70.270">
    <property type="match status" value="1"/>
</dbReference>
<evidence type="ECO:0000256" key="1">
    <source>
        <dbReference type="ARBA" id="ARBA00012528"/>
    </source>
</evidence>
<dbReference type="InterPro" id="IPR050469">
    <property type="entry name" value="Diguanylate_Cyclase"/>
</dbReference>
<dbReference type="PANTHER" id="PTHR45138">
    <property type="entry name" value="REGULATORY COMPONENTS OF SENSORY TRANSDUCTION SYSTEM"/>
    <property type="match status" value="1"/>
</dbReference>
<proteinExistence type="predicted"/>
<accession>A0A286RIC4</accession>
<dbReference type="EMBL" id="CP018477">
    <property type="protein sequence ID" value="ASV75709.1"/>
    <property type="molecule type" value="Genomic_DNA"/>
</dbReference>
<dbReference type="GO" id="GO:0052621">
    <property type="term" value="F:diguanylate cyclase activity"/>
    <property type="evidence" value="ECO:0007669"/>
    <property type="project" value="UniProtKB-EC"/>
</dbReference>
<dbReference type="GO" id="GO:1902201">
    <property type="term" value="P:negative regulation of bacterial-type flagellum-dependent cell motility"/>
    <property type="evidence" value="ECO:0007669"/>
    <property type="project" value="TreeGrafter"/>
</dbReference>
<dbReference type="AlphaFoldDB" id="A0A286RIC4"/>
<dbReference type="Pfam" id="PF13487">
    <property type="entry name" value="HD_5"/>
    <property type="match status" value="1"/>
</dbReference>
<feature type="domain" description="PAS" evidence="4">
    <location>
        <begin position="288"/>
        <end position="327"/>
    </location>
</feature>
<dbReference type="InterPro" id="IPR013767">
    <property type="entry name" value="PAS_fold"/>
</dbReference>
<dbReference type="SMART" id="SM00267">
    <property type="entry name" value="GGDEF"/>
    <property type="match status" value="1"/>
</dbReference>
<name>A0A286RIC4_9BACT</name>
<dbReference type="InterPro" id="IPR037522">
    <property type="entry name" value="HD_GYP_dom"/>
</dbReference>
<evidence type="ECO:0000313" key="8">
    <source>
        <dbReference type="Proteomes" id="UP000215086"/>
    </source>
</evidence>
<dbReference type="InterPro" id="IPR000160">
    <property type="entry name" value="GGDEF_dom"/>
</dbReference>
<dbReference type="CDD" id="cd00077">
    <property type="entry name" value="HDc"/>
    <property type="match status" value="1"/>
</dbReference>
<dbReference type="Pfam" id="PF00990">
    <property type="entry name" value="GGDEF"/>
    <property type="match status" value="1"/>
</dbReference>
<dbReference type="RefSeq" id="WP_095415692.1">
    <property type="nucleotide sequence ID" value="NZ_CP018477.1"/>
</dbReference>
<organism evidence="7 8">
    <name type="scientific">Thermogutta terrifontis</name>
    <dbReference type="NCBI Taxonomy" id="1331910"/>
    <lineage>
        <taxon>Bacteria</taxon>
        <taxon>Pseudomonadati</taxon>
        <taxon>Planctomycetota</taxon>
        <taxon>Planctomycetia</taxon>
        <taxon>Pirellulales</taxon>
        <taxon>Thermoguttaceae</taxon>
        <taxon>Thermogutta</taxon>
    </lineage>
</organism>
<evidence type="ECO:0000259" key="6">
    <source>
        <dbReference type="PROSITE" id="PS51832"/>
    </source>
</evidence>
<feature type="domain" description="GGDEF" evidence="5">
    <location>
        <begin position="448"/>
        <end position="579"/>
    </location>
</feature>
<evidence type="ECO:0000256" key="2">
    <source>
        <dbReference type="ARBA" id="ARBA00034247"/>
    </source>
</evidence>
<dbReference type="GO" id="GO:0006355">
    <property type="term" value="P:regulation of DNA-templated transcription"/>
    <property type="evidence" value="ECO:0007669"/>
    <property type="project" value="InterPro"/>
</dbReference>
<dbReference type="PROSITE" id="PS51832">
    <property type="entry name" value="HD_GYP"/>
    <property type="match status" value="1"/>
</dbReference>
<dbReference type="PROSITE" id="PS50112">
    <property type="entry name" value="PAS"/>
    <property type="match status" value="1"/>
</dbReference>
<dbReference type="Gene3D" id="1.10.3210.10">
    <property type="entry name" value="Hypothetical protein af1432"/>
    <property type="match status" value="1"/>
</dbReference>
<sequence>MTDIAAPASAIPETDVTSLPSELMKPSEAAAQAPSADAVPSGRETGEPDFVHYERLVAARLGVSAGLFAALRVRHLPTAIHSLRVALLCSAWAKWRGMTEQERDELEVAALLHDVGLIGLPDQILLKPGPLTPEEILYVDRARLMSVEILRHVTDNENILRIVGNVPAWYDATRAGYSAWGRAIPEAARMIAVAEAFDAMTTDHLYRPAMSVERAFAELYHGAGRQFDPDLVEEFVRFYRSGVDAAKQDVARRWLTDLDAESVNHLWRWVSPSQTILPPEMETVFQHRLLQNMRDGVIFVDTQELILQWNPGAERLSGIMAEAVRSRKWSPTILGLRSERGEPLTEQDCPVLTALRCGAQVLRRLSMQGRNQEKVPVDLHAVPVVLQDGTILGAVAIIHDASPEINLEQRLEYFRERVTRDPLTDLANRAEFDRMLPLFVEQYQRRGIPFSLIICDLDRFKQVNDTYGHQAGDDALRTLAGVLRRYSRSGDLVARYGGEEFVMLCAACDIATATRRAEEMREALARTPLARLNGRVVTASFGVTEVQPGDTPETILRRADRALLMAKANGRNMVIQLGVGNHGETAPVSAKRWWWRAASTEVVVEETLISPFPLALAVEKLHGFIADHQARILKVQGNRLEMEIEVRNPLRSRRRSDRPVCFEMVVVMNEDKPATGDTPARSCFRVRVAPKSTRERRRREIAARLEELLTSFRSYLAISEVQPHHSNPVWLRLRSMLQKSLSQLMPRFRLL</sequence>
<dbReference type="EC" id="2.7.7.65" evidence="1"/>
<feature type="compositionally biased region" description="Low complexity" evidence="3">
    <location>
        <begin position="26"/>
        <end position="41"/>
    </location>
</feature>
<dbReference type="NCBIfam" id="TIGR00229">
    <property type="entry name" value="sensory_box"/>
    <property type="match status" value="1"/>
</dbReference>
<dbReference type="GO" id="GO:0005886">
    <property type="term" value="C:plasma membrane"/>
    <property type="evidence" value="ECO:0007669"/>
    <property type="project" value="TreeGrafter"/>
</dbReference>
<keyword evidence="8" id="KW-1185">Reference proteome</keyword>
<dbReference type="Gene3D" id="3.30.450.20">
    <property type="entry name" value="PAS domain"/>
    <property type="match status" value="1"/>
</dbReference>
<evidence type="ECO:0000313" key="7">
    <source>
        <dbReference type="EMBL" id="ASV75709.1"/>
    </source>
</evidence>
<dbReference type="PANTHER" id="PTHR45138:SF9">
    <property type="entry name" value="DIGUANYLATE CYCLASE DGCM-RELATED"/>
    <property type="match status" value="1"/>
</dbReference>
<dbReference type="SUPFAM" id="SSF109604">
    <property type="entry name" value="HD-domain/PDEase-like"/>
    <property type="match status" value="1"/>
</dbReference>
<evidence type="ECO:0000259" key="4">
    <source>
        <dbReference type="PROSITE" id="PS50112"/>
    </source>
</evidence>
<evidence type="ECO:0000256" key="3">
    <source>
        <dbReference type="SAM" id="MobiDB-lite"/>
    </source>
</evidence>
<dbReference type="FunFam" id="3.30.70.270:FF:000001">
    <property type="entry name" value="Diguanylate cyclase domain protein"/>
    <property type="match status" value="1"/>
</dbReference>
<dbReference type="SMART" id="SM00471">
    <property type="entry name" value="HDc"/>
    <property type="match status" value="1"/>
</dbReference>
<feature type="domain" description="HD-GYP" evidence="6">
    <location>
        <begin position="56"/>
        <end position="251"/>
    </location>
</feature>
<dbReference type="SUPFAM" id="SSF55785">
    <property type="entry name" value="PYP-like sensor domain (PAS domain)"/>
    <property type="match status" value="1"/>
</dbReference>
<dbReference type="PROSITE" id="PS50887">
    <property type="entry name" value="GGDEF"/>
    <property type="match status" value="1"/>
</dbReference>
<evidence type="ECO:0000259" key="5">
    <source>
        <dbReference type="PROSITE" id="PS50887"/>
    </source>
</evidence>
<reference evidence="7 8" key="1">
    <citation type="journal article" name="Front. Microbiol.">
        <title>Sugar Metabolism of the First Thermophilic Planctomycete Thermogutta terrifontis: Comparative Genomic and Transcriptomic Approaches.</title>
        <authorList>
            <person name="Elcheninov A.G."/>
            <person name="Menzel P."/>
            <person name="Gudbergsdottir S.R."/>
            <person name="Slesarev A.I."/>
            <person name="Kadnikov V.V."/>
            <person name="Krogh A."/>
            <person name="Bonch-Osmolovskaya E.A."/>
            <person name="Peng X."/>
            <person name="Kublanov I.V."/>
        </authorList>
    </citation>
    <scope>NUCLEOTIDE SEQUENCE [LARGE SCALE GENOMIC DNA]</scope>
    <source>
        <strain evidence="7 8">R1</strain>
    </source>
</reference>
<dbReference type="InterPro" id="IPR000014">
    <property type="entry name" value="PAS"/>
</dbReference>
<gene>
    <name evidence="7" type="ORF">THTE_3107</name>
</gene>
<comment type="catalytic activity">
    <reaction evidence="2">
        <text>2 GTP = 3',3'-c-di-GMP + 2 diphosphate</text>
        <dbReference type="Rhea" id="RHEA:24898"/>
        <dbReference type="ChEBI" id="CHEBI:33019"/>
        <dbReference type="ChEBI" id="CHEBI:37565"/>
        <dbReference type="ChEBI" id="CHEBI:58805"/>
        <dbReference type="EC" id="2.7.7.65"/>
    </reaction>
</comment>
<feature type="region of interest" description="Disordered" evidence="3">
    <location>
        <begin position="1"/>
        <end position="44"/>
    </location>
</feature>
<dbReference type="InterPro" id="IPR035965">
    <property type="entry name" value="PAS-like_dom_sf"/>
</dbReference>
<dbReference type="InterPro" id="IPR043128">
    <property type="entry name" value="Rev_trsase/Diguanyl_cyclase"/>
</dbReference>
<dbReference type="SUPFAM" id="SSF55073">
    <property type="entry name" value="Nucleotide cyclase"/>
    <property type="match status" value="1"/>
</dbReference>
<dbReference type="CDD" id="cd00130">
    <property type="entry name" value="PAS"/>
    <property type="match status" value="1"/>
</dbReference>
<dbReference type="Proteomes" id="UP000215086">
    <property type="component" value="Chromosome"/>
</dbReference>
<dbReference type="OrthoDB" id="9759601at2"/>
<dbReference type="KEGG" id="ttf:THTE_3107"/>